<feature type="transmembrane region" description="Helical" evidence="1">
    <location>
        <begin position="110"/>
        <end position="132"/>
    </location>
</feature>
<dbReference type="GO" id="GO:0009389">
    <property type="term" value="F:dimethyl sulfoxide reductase activity"/>
    <property type="evidence" value="ECO:0007669"/>
    <property type="project" value="TreeGrafter"/>
</dbReference>
<feature type="transmembrane region" description="Helical" evidence="1">
    <location>
        <begin position="144"/>
        <end position="167"/>
    </location>
</feature>
<comment type="caution">
    <text evidence="2">The sequence shown here is derived from an EMBL/GenBank/DDBJ whole genome shotgun (WGS) entry which is preliminary data.</text>
</comment>
<keyword evidence="1" id="KW-1133">Transmembrane helix</keyword>
<evidence type="ECO:0000256" key="1">
    <source>
        <dbReference type="SAM" id="Phobius"/>
    </source>
</evidence>
<dbReference type="PANTHER" id="PTHR38095:SF1">
    <property type="entry name" value="ANAEROBIC DIMETHYL SULFOXIDE REDUCTASE CHAIN YNFH"/>
    <property type="match status" value="1"/>
</dbReference>
<evidence type="ECO:0008006" key="4">
    <source>
        <dbReference type="Google" id="ProtNLM"/>
    </source>
</evidence>
<dbReference type="PANTHER" id="PTHR38095">
    <property type="entry name" value="ANAEROBIC DIMETHYL SULFOXIDE REDUCTASE CHAIN YNFH"/>
    <property type="match status" value="1"/>
</dbReference>
<feature type="transmembrane region" description="Helical" evidence="1">
    <location>
        <begin position="6"/>
        <end position="26"/>
    </location>
</feature>
<name>A0A6L8Q6T5_9ACTN</name>
<dbReference type="AlphaFoldDB" id="A0A6L8Q6T5"/>
<reference evidence="2 3" key="1">
    <citation type="submission" date="2019-07" db="EMBL/GenBank/DDBJ databases">
        <title>Draft genome sequence of Adlercreutzia equolifaciens IPLA 37004, a human intestinal strain that does not produces equol from daidzein.</title>
        <authorList>
            <person name="Vazquez L."/>
            <person name="Florez A.B."/>
            <person name="Mayo B."/>
        </authorList>
    </citation>
    <scope>NUCLEOTIDE SEQUENCE [LARGE SCALE GENOMIC DNA]</scope>
    <source>
        <strain evidence="2 3">IPLA 37004</strain>
    </source>
</reference>
<sequence length="281" mass="28880">MEIQWPLVLFSLIAGTGGSLFAFVALSELLGGKEKTRFAATVTSLVLIVAGGCLSMLHLASPQNAFAALTNIFSFSGISIELMLLGLTFVVALAYAIVVKRLRNALAAKALAVVGGILGLALGYFCGHGYVIEAQPTWMHESLPLAYFGTALACGAFAYDAIAARCGTAADELSGRMPVALVVCAGIATVTLISYVGFLGFPAAGNEVLLWGGIVACGMLGTVAPALVRLLAPQVPALPADVAGLLCAVAGGVSVRMLMWVCATGYLNLFAHTVPSVMLNL</sequence>
<keyword evidence="1" id="KW-0812">Transmembrane</keyword>
<feature type="transmembrane region" description="Helical" evidence="1">
    <location>
        <begin position="38"/>
        <end position="60"/>
    </location>
</feature>
<dbReference type="Proteomes" id="UP000472380">
    <property type="component" value="Unassembled WGS sequence"/>
</dbReference>
<feature type="transmembrane region" description="Helical" evidence="1">
    <location>
        <begin position="72"/>
        <end position="98"/>
    </location>
</feature>
<dbReference type="GO" id="GO:0019645">
    <property type="term" value="P:anaerobic electron transport chain"/>
    <property type="evidence" value="ECO:0007669"/>
    <property type="project" value="InterPro"/>
</dbReference>
<dbReference type="GO" id="GO:0005886">
    <property type="term" value="C:plasma membrane"/>
    <property type="evidence" value="ECO:0007669"/>
    <property type="project" value="TreeGrafter"/>
</dbReference>
<accession>A0A6L8Q6T5</accession>
<evidence type="ECO:0000313" key="3">
    <source>
        <dbReference type="Proteomes" id="UP000472380"/>
    </source>
</evidence>
<protein>
    <recommendedName>
        <fullName evidence="4">DMSO reductase</fullName>
    </recommendedName>
</protein>
<feature type="transmembrane region" description="Helical" evidence="1">
    <location>
        <begin position="243"/>
        <end position="271"/>
    </location>
</feature>
<feature type="transmembrane region" description="Helical" evidence="1">
    <location>
        <begin position="179"/>
        <end position="202"/>
    </location>
</feature>
<dbReference type="RefSeq" id="WP_161127961.1">
    <property type="nucleotide sequence ID" value="NZ_CBCTOK010000015.1"/>
</dbReference>
<dbReference type="GO" id="GO:0009390">
    <property type="term" value="C:dimethyl sulfoxide reductase complex"/>
    <property type="evidence" value="ECO:0007669"/>
    <property type="project" value="TreeGrafter"/>
</dbReference>
<keyword evidence="1" id="KW-0472">Membrane</keyword>
<dbReference type="EMBL" id="VJNE01000013">
    <property type="protein sequence ID" value="MZG28371.1"/>
    <property type="molecule type" value="Genomic_DNA"/>
</dbReference>
<organism evidence="2 3">
    <name type="scientific">Adlercreutzia equolifaciens</name>
    <dbReference type="NCBI Taxonomy" id="446660"/>
    <lineage>
        <taxon>Bacteria</taxon>
        <taxon>Bacillati</taxon>
        <taxon>Actinomycetota</taxon>
        <taxon>Coriobacteriia</taxon>
        <taxon>Eggerthellales</taxon>
        <taxon>Eggerthellaceae</taxon>
        <taxon>Adlercreutzia</taxon>
    </lineage>
</organism>
<gene>
    <name evidence="2" type="ORF">FM068_07185</name>
</gene>
<feature type="transmembrane region" description="Helical" evidence="1">
    <location>
        <begin position="208"/>
        <end position="231"/>
    </location>
</feature>
<evidence type="ECO:0000313" key="2">
    <source>
        <dbReference type="EMBL" id="MZG28371.1"/>
    </source>
</evidence>
<proteinExistence type="predicted"/>
<dbReference type="InterPro" id="IPR007059">
    <property type="entry name" value="DmsC"/>
</dbReference>
<dbReference type="Pfam" id="PF04976">
    <property type="entry name" value="DmsC"/>
    <property type="match status" value="1"/>
</dbReference>